<protein>
    <submittedName>
        <fullName evidence="1">Uncharacterized protein</fullName>
    </submittedName>
</protein>
<dbReference type="Proteomes" id="UP000724584">
    <property type="component" value="Unassembled WGS sequence"/>
</dbReference>
<evidence type="ECO:0000313" key="2">
    <source>
        <dbReference type="Proteomes" id="UP000724584"/>
    </source>
</evidence>
<comment type="caution">
    <text evidence="1">The sequence shown here is derived from an EMBL/GenBank/DDBJ whole genome shotgun (WGS) entry which is preliminary data.</text>
</comment>
<reference evidence="1 2" key="1">
    <citation type="journal article" date="2021" name="Nat. Commun.">
        <title>Genetic determinants of endophytism in the Arabidopsis root mycobiome.</title>
        <authorList>
            <person name="Mesny F."/>
            <person name="Miyauchi S."/>
            <person name="Thiergart T."/>
            <person name="Pickel B."/>
            <person name="Atanasova L."/>
            <person name="Karlsson M."/>
            <person name="Huettel B."/>
            <person name="Barry K.W."/>
            <person name="Haridas S."/>
            <person name="Chen C."/>
            <person name="Bauer D."/>
            <person name="Andreopoulos W."/>
            <person name="Pangilinan J."/>
            <person name="LaButti K."/>
            <person name="Riley R."/>
            <person name="Lipzen A."/>
            <person name="Clum A."/>
            <person name="Drula E."/>
            <person name="Henrissat B."/>
            <person name="Kohler A."/>
            <person name="Grigoriev I.V."/>
            <person name="Martin F.M."/>
            <person name="Hacquard S."/>
        </authorList>
    </citation>
    <scope>NUCLEOTIDE SEQUENCE [LARGE SCALE GENOMIC DNA]</scope>
    <source>
        <strain evidence="1 2">MPI-SDFR-AT-0079</strain>
    </source>
</reference>
<sequence length="341" mass="37109">MSFLQPSVSAPPLPPKPKFPRYLLPTLRIPFTRWRIPESPLQSPGSSDPPSPTGSNTSTSSTSSTSAVPSLSTSPTSPTTPSPTRRRLSRARPDTLRCRSCATDFAFHTQIVSKGFRGRHGRAYLVAPPPPVFPTAVRSRIHAPPNTITNTTTSRRHVPFTPVLLQQRPPQTAVAKVALAEDLIEELISGANLLNVTLGPEEDRPLMTGQHVVADAKCAVCGATVGWKYVAADQPSQAYKVGCFILETRKVASCRGWEEGDERVVDGRAGLSLDGRPLGVDGSEEEVIPVGWAEDWKGEGEKELDTVVFDSDDEDECEDMFEGVWDSRVVACRRRRKAGKA</sequence>
<gene>
    <name evidence="1" type="ORF">F5144DRAFT_627847</name>
</gene>
<dbReference type="EMBL" id="JAGIZQ010000002">
    <property type="protein sequence ID" value="KAH6641902.1"/>
    <property type="molecule type" value="Genomic_DNA"/>
</dbReference>
<evidence type="ECO:0000313" key="1">
    <source>
        <dbReference type="EMBL" id="KAH6641902.1"/>
    </source>
</evidence>
<proteinExistence type="predicted"/>
<accession>A0ACB7PQ48</accession>
<organism evidence="1 2">
    <name type="scientific">Chaetomium tenue</name>
    <dbReference type="NCBI Taxonomy" id="1854479"/>
    <lineage>
        <taxon>Eukaryota</taxon>
        <taxon>Fungi</taxon>
        <taxon>Dikarya</taxon>
        <taxon>Ascomycota</taxon>
        <taxon>Pezizomycotina</taxon>
        <taxon>Sordariomycetes</taxon>
        <taxon>Sordariomycetidae</taxon>
        <taxon>Sordariales</taxon>
        <taxon>Chaetomiaceae</taxon>
        <taxon>Chaetomium</taxon>
    </lineage>
</organism>
<keyword evidence="2" id="KW-1185">Reference proteome</keyword>
<name>A0ACB7PQ48_9PEZI</name>